<name>A0ABN0G2F7_9BURK</name>
<evidence type="ECO:0000313" key="1">
    <source>
        <dbReference type="EMBL" id="EIP86463.1"/>
    </source>
</evidence>
<protein>
    <submittedName>
        <fullName evidence="1">Uncharacterized protein</fullName>
    </submittedName>
</protein>
<organism evidence="1 2">
    <name type="scientific">Burkholderia humptydooensis MSMB43</name>
    <dbReference type="NCBI Taxonomy" id="441157"/>
    <lineage>
        <taxon>Bacteria</taxon>
        <taxon>Pseudomonadati</taxon>
        <taxon>Pseudomonadota</taxon>
        <taxon>Betaproteobacteria</taxon>
        <taxon>Burkholderiales</taxon>
        <taxon>Burkholderiaceae</taxon>
        <taxon>Burkholderia</taxon>
        <taxon>pseudomallei group</taxon>
    </lineage>
</organism>
<dbReference type="EMBL" id="JH692065">
    <property type="protein sequence ID" value="EIP86463.1"/>
    <property type="molecule type" value="Genomic_DNA"/>
</dbReference>
<reference evidence="2" key="1">
    <citation type="journal article" date="2012" name="J. Bacteriol.">
        <title>Revised Genome Sequence of Burkholderia thailandensis MSMB43 with Improved Annotation.</title>
        <authorList>
            <person name="Zhuo Y."/>
            <person name="Liu L."/>
            <person name="Wang Q."/>
            <person name="Liu X."/>
            <person name="Ren B."/>
            <person name="Liu M."/>
            <person name="Ni P."/>
            <person name="Cheng Y.Q."/>
            <person name="Zhang L."/>
        </authorList>
    </citation>
    <scope>NUCLEOTIDE SEQUENCE [LARGE SCALE GENOMIC DNA]</scope>
    <source>
        <strain evidence="2">MSMB43</strain>
    </source>
</reference>
<evidence type="ECO:0000313" key="2">
    <source>
        <dbReference type="Proteomes" id="UP000004682"/>
    </source>
</evidence>
<gene>
    <name evidence="1" type="ORF">A33K_17553</name>
</gene>
<dbReference type="Proteomes" id="UP000004682">
    <property type="component" value="Unassembled WGS sequence"/>
</dbReference>
<sequence length="39" mass="4600">MVFDQGGYEHQFSYNHPWTRWALLYSIVQIAQEAPEPSC</sequence>
<keyword evidence="2" id="KW-1185">Reference proteome</keyword>
<accession>A0ABN0G2F7</accession>
<proteinExistence type="predicted"/>